<protein>
    <submittedName>
        <fullName evidence="7">Cytochrome c-type biogenesis protein CcmG/DsbE, thiol:disulfide oxidoreductase</fullName>
    </submittedName>
</protein>
<dbReference type="InterPro" id="IPR004799">
    <property type="entry name" value="Periplasmic_diS_OxRdtase_DsbE"/>
</dbReference>
<accession>A0A3B0ZGB6</accession>
<dbReference type="NCBIfam" id="TIGR00385">
    <property type="entry name" value="dsbE"/>
    <property type="match status" value="1"/>
</dbReference>
<dbReference type="PANTHER" id="PTHR42852:SF6">
    <property type="entry name" value="THIOL:DISULFIDE INTERCHANGE PROTEIN DSBE"/>
    <property type="match status" value="1"/>
</dbReference>
<sequence>MLKIKFLLPLIVFILLVVLLAAGLSNDPRKVPSPLVGKPAPAFELPLLSDPSLKFSPQMLKGKVWLLNIWASWCVACRAEHPIFNELAKLNIADIVGFNYKDTNDDAKAWLRQLGNPYSVVVTDQKGLVGFDYGVYGVPETFFIDKKGIIRYKHIGPISYKDLNEIVIPLIKELQAEQ</sequence>
<reference evidence="7" key="1">
    <citation type="submission" date="2018-06" db="EMBL/GenBank/DDBJ databases">
        <authorList>
            <person name="Zhirakovskaya E."/>
        </authorList>
    </citation>
    <scope>NUCLEOTIDE SEQUENCE</scope>
</reference>
<dbReference type="InterPro" id="IPR013740">
    <property type="entry name" value="Redoxin"/>
</dbReference>
<dbReference type="GO" id="GO:0015036">
    <property type="term" value="F:disulfide oxidoreductase activity"/>
    <property type="evidence" value="ECO:0007669"/>
    <property type="project" value="InterPro"/>
</dbReference>
<dbReference type="Gene3D" id="3.40.30.10">
    <property type="entry name" value="Glutaredoxin"/>
    <property type="match status" value="1"/>
</dbReference>
<dbReference type="EMBL" id="UOFT01000025">
    <property type="protein sequence ID" value="VAW92455.1"/>
    <property type="molecule type" value="Genomic_DNA"/>
</dbReference>
<name>A0A3B0ZGB6_9ZZZZ</name>
<evidence type="ECO:0000256" key="1">
    <source>
        <dbReference type="ARBA" id="ARBA00004196"/>
    </source>
</evidence>
<organism evidence="7">
    <name type="scientific">hydrothermal vent metagenome</name>
    <dbReference type="NCBI Taxonomy" id="652676"/>
    <lineage>
        <taxon>unclassified sequences</taxon>
        <taxon>metagenomes</taxon>
        <taxon>ecological metagenomes</taxon>
    </lineage>
</organism>
<keyword evidence="5" id="KW-0676">Redox-active center</keyword>
<keyword evidence="4" id="KW-1015">Disulfide bond</keyword>
<gene>
    <name evidence="7" type="ORF">MNBD_GAMMA23-426</name>
</gene>
<dbReference type="SUPFAM" id="SSF52833">
    <property type="entry name" value="Thioredoxin-like"/>
    <property type="match status" value="1"/>
</dbReference>
<dbReference type="GO" id="GO:0017004">
    <property type="term" value="P:cytochrome complex assembly"/>
    <property type="evidence" value="ECO:0007669"/>
    <property type="project" value="UniProtKB-KW"/>
</dbReference>
<dbReference type="PROSITE" id="PS00194">
    <property type="entry name" value="THIOREDOXIN_1"/>
    <property type="match status" value="1"/>
</dbReference>
<comment type="similarity">
    <text evidence="2">Belongs to the thioredoxin family. DsbE subfamily.</text>
</comment>
<evidence type="ECO:0000313" key="7">
    <source>
        <dbReference type="EMBL" id="VAW92455.1"/>
    </source>
</evidence>
<dbReference type="InterPro" id="IPR013766">
    <property type="entry name" value="Thioredoxin_domain"/>
</dbReference>
<dbReference type="PROSITE" id="PS51352">
    <property type="entry name" value="THIOREDOXIN_2"/>
    <property type="match status" value="1"/>
</dbReference>
<evidence type="ECO:0000256" key="5">
    <source>
        <dbReference type="ARBA" id="ARBA00023284"/>
    </source>
</evidence>
<dbReference type="InterPro" id="IPR050553">
    <property type="entry name" value="Thioredoxin_ResA/DsbE_sf"/>
</dbReference>
<feature type="domain" description="Thioredoxin" evidence="6">
    <location>
        <begin position="34"/>
        <end position="176"/>
    </location>
</feature>
<evidence type="ECO:0000256" key="3">
    <source>
        <dbReference type="ARBA" id="ARBA00022748"/>
    </source>
</evidence>
<evidence type="ECO:0000256" key="2">
    <source>
        <dbReference type="ARBA" id="ARBA00007758"/>
    </source>
</evidence>
<dbReference type="GO" id="GO:0030288">
    <property type="term" value="C:outer membrane-bounded periplasmic space"/>
    <property type="evidence" value="ECO:0007669"/>
    <property type="project" value="InterPro"/>
</dbReference>
<dbReference type="PANTHER" id="PTHR42852">
    <property type="entry name" value="THIOL:DISULFIDE INTERCHANGE PROTEIN DSBE"/>
    <property type="match status" value="1"/>
</dbReference>
<dbReference type="CDD" id="cd03010">
    <property type="entry name" value="TlpA_like_DsbE"/>
    <property type="match status" value="1"/>
</dbReference>
<comment type="subcellular location">
    <subcellularLocation>
        <location evidence="1">Cell envelope</location>
    </subcellularLocation>
</comment>
<dbReference type="InterPro" id="IPR036249">
    <property type="entry name" value="Thioredoxin-like_sf"/>
</dbReference>
<dbReference type="Pfam" id="PF08534">
    <property type="entry name" value="Redoxin"/>
    <property type="match status" value="1"/>
</dbReference>
<keyword evidence="3" id="KW-0201">Cytochrome c-type biogenesis</keyword>
<evidence type="ECO:0000256" key="4">
    <source>
        <dbReference type="ARBA" id="ARBA00023157"/>
    </source>
</evidence>
<evidence type="ECO:0000259" key="6">
    <source>
        <dbReference type="PROSITE" id="PS51352"/>
    </source>
</evidence>
<proteinExistence type="inferred from homology"/>
<dbReference type="AlphaFoldDB" id="A0A3B0ZGB6"/>
<dbReference type="InterPro" id="IPR017937">
    <property type="entry name" value="Thioredoxin_CS"/>
</dbReference>